<comment type="caution">
    <text evidence="4">The sequence shown here is derived from an EMBL/GenBank/DDBJ whole genome shotgun (WGS) entry which is preliminary data.</text>
</comment>
<evidence type="ECO:0000313" key="5">
    <source>
        <dbReference type="Proteomes" id="UP000659698"/>
    </source>
</evidence>
<evidence type="ECO:0000256" key="2">
    <source>
        <dbReference type="SAM" id="SignalP"/>
    </source>
</evidence>
<protein>
    <submittedName>
        <fullName evidence="4">DUF4142 domain-containing protein</fullName>
    </submittedName>
</protein>
<accession>A0ABR6VUM4</accession>
<dbReference type="Gene3D" id="1.20.1260.10">
    <property type="match status" value="1"/>
</dbReference>
<name>A0ABR6VUM4_9BACT</name>
<feature type="region of interest" description="Disordered" evidence="1">
    <location>
        <begin position="42"/>
        <end position="72"/>
    </location>
</feature>
<proteinExistence type="predicted"/>
<reference evidence="4 5" key="1">
    <citation type="journal article" date="2019" name="Int. J. Syst. Evol. Microbiol.">
        <title>Rufibacter sediminis sp. nov., isolated from freshwater lake sediment.</title>
        <authorList>
            <person name="Qu J.H."/>
            <person name="Zhang L.J."/>
            <person name="Fu Y.H."/>
            <person name="Li H.F."/>
        </authorList>
    </citation>
    <scope>NUCLEOTIDE SEQUENCE [LARGE SCALE GENOMIC DNA]</scope>
    <source>
        <strain evidence="4 5">H-1</strain>
    </source>
</reference>
<dbReference type="EMBL" id="JACOAF010000031">
    <property type="protein sequence ID" value="MBC3540865.1"/>
    <property type="molecule type" value="Genomic_DNA"/>
</dbReference>
<dbReference type="PANTHER" id="PTHR38593">
    <property type="entry name" value="BLR2558 PROTEIN"/>
    <property type="match status" value="1"/>
</dbReference>
<feature type="chain" id="PRO_5045674960" evidence="2">
    <location>
        <begin position="22"/>
        <end position="239"/>
    </location>
</feature>
<evidence type="ECO:0000259" key="3">
    <source>
        <dbReference type="Pfam" id="PF13628"/>
    </source>
</evidence>
<organism evidence="4 5">
    <name type="scientific">Rufibacter sediminis</name>
    <dbReference type="NCBI Taxonomy" id="2762756"/>
    <lineage>
        <taxon>Bacteria</taxon>
        <taxon>Pseudomonadati</taxon>
        <taxon>Bacteroidota</taxon>
        <taxon>Cytophagia</taxon>
        <taxon>Cytophagales</taxon>
        <taxon>Hymenobacteraceae</taxon>
        <taxon>Rufibacter</taxon>
    </lineage>
</organism>
<dbReference type="RefSeq" id="WP_186639145.1">
    <property type="nucleotide sequence ID" value="NZ_JACOAF010000031.1"/>
</dbReference>
<dbReference type="Pfam" id="PF13628">
    <property type="entry name" value="DUF4142"/>
    <property type="match status" value="1"/>
</dbReference>
<keyword evidence="2" id="KW-0732">Signal</keyword>
<sequence length="239" mass="25112">MPLFAAAILLTGAACSTYTSSTDPDNYGTGYGLTDEKVGTGHNSSMGVAEANNNATLDNPATGSNTDSLNATQNPDQLFMMKAASGGMMEVAAGKLASTKGQDPAVKQFGQRMVTDHTKANTELKAIAAKKGVTLPTALLPEHQQHLDMLTQLSDAEFDRSYTQHMVQAHDKDIAEFDRQAKSGTDADLKAFAAKNLPILREHRKLVQPIYEKVNRSGASNTEANAAPANGGASGGGSK</sequence>
<feature type="region of interest" description="Disordered" evidence="1">
    <location>
        <begin position="217"/>
        <end position="239"/>
    </location>
</feature>
<feature type="signal peptide" evidence="2">
    <location>
        <begin position="1"/>
        <end position="21"/>
    </location>
</feature>
<evidence type="ECO:0000256" key="1">
    <source>
        <dbReference type="SAM" id="MobiDB-lite"/>
    </source>
</evidence>
<dbReference type="PANTHER" id="PTHR38593:SF1">
    <property type="entry name" value="BLR2558 PROTEIN"/>
    <property type="match status" value="1"/>
</dbReference>
<feature type="domain" description="DUF4142" evidence="3">
    <location>
        <begin position="76"/>
        <end position="208"/>
    </location>
</feature>
<gene>
    <name evidence="4" type="ORF">H7U12_14315</name>
</gene>
<dbReference type="Proteomes" id="UP000659698">
    <property type="component" value="Unassembled WGS sequence"/>
</dbReference>
<dbReference type="InterPro" id="IPR025419">
    <property type="entry name" value="DUF4142"/>
</dbReference>
<dbReference type="InterPro" id="IPR012347">
    <property type="entry name" value="Ferritin-like"/>
</dbReference>
<evidence type="ECO:0000313" key="4">
    <source>
        <dbReference type="EMBL" id="MBC3540865.1"/>
    </source>
</evidence>
<keyword evidence="5" id="KW-1185">Reference proteome</keyword>